<gene>
    <name evidence="4" type="ORF">JXQ802_LOCUS40367</name>
    <name evidence="3" type="ORF">PYM288_LOCUS25834</name>
</gene>
<dbReference type="Gene3D" id="2.60.120.200">
    <property type="match status" value="3"/>
</dbReference>
<comment type="caution">
    <text evidence="3">The sequence shown here is derived from an EMBL/GenBank/DDBJ whole genome shotgun (WGS) entry which is preliminary data.</text>
</comment>
<dbReference type="SUPFAM" id="SSF49899">
    <property type="entry name" value="Concanavalin A-like lectins/glucanases"/>
    <property type="match status" value="2"/>
</dbReference>
<proteinExistence type="predicted"/>
<accession>A0A814XTL3</accession>
<dbReference type="PANTHER" id="PTHR23282">
    <property type="entry name" value="APICAL ENDOSOMAL GLYCOPROTEIN PRECURSOR"/>
    <property type="match status" value="1"/>
</dbReference>
<dbReference type="AlphaFoldDB" id="A0A814XTL3"/>
<dbReference type="PANTHER" id="PTHR23282:SF101">
    <property type="entry name" value="MAM DOMAIN-CONTAINING PROTEIN"/>
    <property type="match status" value="1"/>
</dbReference>
<evidence type="ECO:0000313" key="6">
    <source>
        <dbReference type="Proteomes" id="UP000663870"/>
    </source>
</evidence>
<organism evidence="3 5">
    <name type="scientific">Rotaria sordida</name>
    <dbReference type="NCBI Taxonomy" id="392033"/>
    <lineage>
        <taxon>Eukaryota</taxon>
        <taxon>Metazoa</taxon>
        <taxon>Spiralia</taxon>
        <taxon>Gnathifera</taxon>
        <taxon>Rotifera</taxon>
        <taxon>Eurotatoria</taxon>
        <taxon>Bdelloidea</taxon>
        <taxon>Philodinida</taxon>
        <taxon>Philodinidae</taxon>
        <taxon>Rotaria</taxon>
    </lineage>
</organism>
<feature type="signal peptide" evidence="1">
    <location>
        <begin position="1"/>
        <end position="22"/>
    </location>
</feature>
<evidence type="ECO:0000313" key="4">
    <source>
        <dbReference type="EMBL" id="CAF1499998.1"/>
    </source>
</evidence>
<evidence type="ECO:0000313" key="3">
    <source>
        <dbReference type="EMBL" id="CAF1220179.1"/>
    </source>
</evidence>
<dbReference type="Proteomes" id="UP000663870">
    <property type="component" value="Unassembled WGS sequence"/>
</dbReference>
<dbReference type="EMBL" id="CAJNOL010002433">
    <property type="protein sequence ID" value="CAF1499998.1"/>
    <property type="molecule type" value="Genomic_DNA"/>
</dbReference>
<reference evidence="3" key="1">
    <citation type="submission" date="2021-02" db="EMBL/GenBank/DDBJ databases">
        <authorList>
            <person name="Nowell W R."/>
        </authorList>
    </citation>
    <scope>NUCLEOTIDE SEQUENCE</scope>
</reference>
<dbReference type="InterPro" id="IPR000998">
    <property type="entry name" value="MAM_dom"/>
</dbReference>
<dbReference type="SMART" id="SM00137">
    <property type="entry name" value="MAM"/>
    <property type="match status" value="1"/>
</dbReference>
<dbReference type="Pfam" id="PF00629">
    <property type="entry name" value="MAM"/>
    <property type="match status" value="2"/>
</dbReference>
<dbReference type="PROSITE" id="PS50060">
    <property type="entry name" value="MAM_2"/>
    <property type="match status" value="3"/>
</dbReference>
<feature type="chain" id="PRO_5036226493" description="MAM domain-containing protein" evidence="1">
    <location>
        <begin position="23"/>
        <end position="658"/>
    </location>
</feature>
<keyword evidence="6" id="KW-1185">Reference proteome</keyword>
<dbReference type="InterPro" id="IPR051560">
    <property type="entry name" value="MAM_domain-containing"/>
</dbReference>
<feature type="domain" description="MAM" evidence="2">
    <location>
        <begin position="134"/>
        <end position="288"/>
    </location>
</feature>
<evidence type="ECO:0000313" key="5">
    <source>
        <dbReference type="Proteomes" id="UP000663854"/>
    </source>
</evidence>
<dbReference type="GO" id="GO:0016020">
    <property type="term" value="C:membrane"/>
    <property type="evidence" value="ECO:0007669"/>
    <property type="project" value="InterPro"/>
</dbReference>
<feature type="domain" description="MAM" evidence="2">
    <location>
        <begin position="483"/>
        <end position="650"/>
    </location>
</feature>
<keyword evidence="1" id="KW-0732">Signal</keyword>
<dbReference type="InterPro" id="IPR013320">
    <property type="entry name" value="ConA-like_dom_sf"/>
</dbReference>
<name>A0A814XTL3_9BILA</name>
<dbReference type="Proteomes" id="UP000663854">
    <property type="component" value="Unassembled WGS sequence"/>
</dbReference>
<evidence type="ECO:0000256" key="1">
    <source>
        <dbReference type="SAM" id="SignalP"/>
    </source>
</evidence>
<evidence type="ECO:0000259" key="2">
    <source>
        <dbReference type="PROSITE" id="PS50060"/>
    </source>
</evidence>
<dbReference type="EMBL" id="CAJNOH010001462">
    <property type="protein sequence ID" value="CAF1220179.1"/>
    <property type="molecule type" value="Genomic_DNA"/>
</dbReference>
<sequence>MVSTVIRCFVFVLFSLTVRVKSQFCNGIAQYNRCSPNSACACFHLAGAIDIGVCTDEFVECSELAPCERPNNICSESNHRCIHHPRCHNLPVCYPVPSFNRQLCPLIATMNTTTASTITTTMPTTTTTQQLSILLCDFETICNDFIIDKNWGLTDGLHPQSIDHDHTLNTSSGHYLFYNPQKLPPFYDINAEIKTKDWLQLSTDRTICFRMWYYTPRLTLPFTIQLVQGDDAQLTRIIASIPGRDPTIDDWTFINVPLPPEKIKIAIRLNVSTVPLTFDDLSVDYCDEPRPSPPTNLYTCDFESSCIEDFSSLPNYPYQWLVMNASDAIKIESQAPSVDFTFGNQSGHYVFVPNSNSTKAGNVGYLALQTSFNITTNESFCLNFQYYNYGQTAAGNLNVYAQLSESSETVRKLWPPIGRQHIYTRDKWIWGIVNLPVDYYSLLFRVDTTGTNPYSFALDNISITSCDYPPSTFTDDNAGLLSFSCNFDNLTMCEMENGDRYTRPTHNFTIITGDTVPNRKLGPTRDHTSNSSTGGFIYWNRQLPFTPTDLGYIHPPKPMAVDLSMCIRFAYYIKSSIYNKNGTTLAVTVGGCLGSTLWYIYTDDSQGWQVIILPVPNVVCMESFYFTVYQKLPVEVSVALDDIAIEHCNTLSPTTTSI</sequence>
<protein>
    <recommendedName>
        <fullName evidence="2">MAM domain-containing protein</fullName>
    </recommendedName>
</protein>
<feature type="domain" description="MAM" evidence="2">
    <location>
        <begin position="298"/>
        <end position="468"/>
    </location>
</feature>